<evidence type="ECO:0000256" key="2">
    <source>
        <dbReference type="SAM" id="SignalP"/>
    </source>
</evidence>
<dbReference type="InterPro" id="IPR039564">
    <property type="entry name" value="Peptidase_C39-like"/>
</dbReference>
<dbReference type="PROSITE" id="PS51272">
    <property type="entry name" value="SLH"/>
    <property type="match status" value="3"/>
</dbReference>
<dbReference type="EMBL" id="CAKJTG010000010">
    <property type="protein sequence ID" value="CAG9608492.1"/>
    <property type="molecule type" value="Genomic_DNA"/>
</dbReference>
<dbReference type="Pfam" id="PF13529">
    <property type="entry name" value="Peptidase_C39_2"/>
    <property type="match status" value="1"/>
</dbReference>
<feature type="chain" id="PRO_5039414536" description="SLH domain-containing protein" evidence="2">
    <location>
        <begin position="27"/>
        <end position="531"/>
    </location>
</feature>
<dbReference type="Gene3D" id="3.90.70.10">
    <property type="entry name" value="Cysteine proteinases"/>
    <property type="match status" value="1"/>
</dbReference>
<protein>
    <recommendedName>
        <fullName evidence="3">SLH domain-containing protein</fullName>
    </recommendedName>
</protein>
<dbReference type="Pfam" id="PF00395">
    <property type="entry name" value="SLH"/>
    <property type="match status" value="5"/>
</dbReference>
<evidence type="ECO:0000313" key="4">
    <source>
        <dbReference type="EMBL" id="CAG9608492.1"/>
    </source>
</evidence>
<proteinExistence type="predicted"/>
<dbReference type="PANTHER" id="PTHR37806:SF1">
    <property type="entry name" value="PEPTIDASE C39-LIKE DOMAIN-CONTAINING PROTEIN"/>
    <property type="match status" value="1"/>
</dbReference>
<keyword evidence="5" id="KW-1185">Reference proteome</keyword>
<evidence type="ECO:0000313" key="5">
    <source>
        <dbReference type="Proteomes" id="UP000789845"/>
    </source>
</evidence>
<dbReference type="InterPro" id="IPR039563">
    <property type="entry name" value="Peptidase_C39_single_dom"/>
</dbReference>
<evidence type="ECO:0000259" key="3">
    <source>
        <dbReference type="PROSITE" id="PS51272"/>
    </source>
</evidence>
<name>A0A9C7LAI8_9BACI</name>
<accession>A0A9C7LAI8</accession>
<sequence>MNRFKKSTFLVLFSCFLLLFSNHTYAKTITAPHIKQLPELPRGCEVTSLAMMIQNAGVKVGKMELAKEVRKVPFKTNGLNGNPYDGFVGNIYTFSQPGLGVYNGPIQELAEKYLPNRVVNLSGYDFSYIYKMLDKGVPVWVITNSWFSHLPSSQFKTWQTSSGPLKITYREHSVLVTGYDENYIYINDPLYHSANRAVNKAGFIAAWSQMGKQAISYYPQNADWYIDTVNHPNNKQIQALASYGLLNDTKNGFYQPNKVVDRAQAEKLFAILTGEKVGLMAATTGAFTRAELSQYIVQIYDVPKLEKVTLTDVPVNHQNYSAIQSVVSLKIVSKNPDGTFKPNQPVTKAEMAAALSQAISIYWYKDTVTHWARDEISYLKRRNLVSGISATKFGPNQPITRAQAAVLIDRALKIKVDPVKKLSFTDVKPTDPAYASISKVVQLGLIEKTQAFEPNKPMKRKEIALLFSRGLDLKPGEKPIVFKDVKTNSKYYESIQALASTRVISTNGPFNPENDLTRAQFASILAKLLQK</sequence>
<comment type="caution">
    <text evidence="4">The sequence shown here is derived from an EMBL/GenBank/DDBJ whole genome shotgun (WGS) entry which is preliminary data.</text>
</comment>
<feature type="domain" description="SLH" evidence="3">
    <location>
        <begin position="306"/>
        <end position="358"/>
    </location>
</feature>
<dbReference type="InterPro" id="IPR001119">
    <property type="entry name" value="SLH_dom"/>
</dbReference>
<dbReference type="AlphaFoldDB" id="A0A9C7LAI8"/>
<gene>
    <name evidence="4" type="ORF">NEOCIP111885_02186</name>
</gene>
<evidence type="ECO:0000256" key="1">
    <source>
        <dbReference type="ARBA" id="ARBA00022729"/>
    </source>
</evidence>
<dbReference type="Proteomes" id="UP000789845">
    <property type="component" value="Unassembled WGS sequence"/>
</dbReference>
<feature type="signal peptide" evidence="2">
    <location>
        <begin position="1"/>
        <end position="26"/>
    </location>
</feature>
<organism evidence="4 5">
    <name type="scientific">Pseudoneobacillus rhizosphaerae</name>
    <dbReference type="NCBI Taxonomy" id="2880968"/>
    <lineage>
        <taxon>Bacteria</taxon>
        <taxon>Bacillati</taxon>
        <taxon>Bacillota</taxon>
        <taxon>Bacilli</taxon>
        <taxon>Bacillales</taxon>
        <taxon>Bacillaceae</taxon>
        <taxon>Pseudoneobacillus</taxon>
    </lineage>
</organism>
<feature type="domain" description="SLH" evidence="3">
    <location>
        <begin position="359"/>
        <end position="422"/>
    </location>
</feature>
<dbReference type="CDD" id="cd02549">
    <property type="entry name" value="Peptidase_C39A"/>
    <property type="match status" value="1"/>
</dbReference>
<dbReference type="PANTHER" id="PTHR37806">
    <property type="entry name" value="LMO0724 PROTEIN"/>
    <property type="match status" value="1"/>
</dbReference>
<reference evidence="4" key="1">
    <citation type="submission" date="2021-10" db="EMBL/GenBank/DDBJ databases">
        <authorList>
            <person name="Criscuolo A."/>
        </authorList>
    </citation>
    <scope>NUCLEOTIDE SEQUENCE</scope>
    <source>
        <strain evidence="4">CIP111885</strain>
    </source>
</reference>
<feature type="domain" description="SLH" evidence="3">
    <location>
        <begin position="478"/>
        <end position="531"/>
    </location>
</feature>
<keyword evidence="1 2" id="KW-0732">Signal</keyword>